<evidence type="ECO:0000256" key="1">
    <source>
        <dbReference type="SAM" id="Phobius"/>
    </source>
</evidence>
<feature type="transmembrane region" description="Helical" evidence="1">
    <location>
        <begin position="12"/>
        <end position="30"/>
    </location>
</feature>
<keyword evidence="1" id="KW-0472">Membrane</keyword>
<dbReference type="Pfam" id="PF14248">
    <property type="entry name" value="DUF4345"/>
    <property type="match status" value="1"/>
</dbReference>
<dbReference type="OrthoDB" id="1188911at2"/>
<keyword evidence="3" id="KW-1185">Reference proteome</keyword>
<comment type="caution">
    <text evidence="2">The sequence shown here is derived from an EMBL/GenBank/DDBJ whole genome shotgun (WGS) entry which is preliminary data.</text>
</comment>
<sequence length="127" mass="14346">MNSHNQFVTKIHLLISVLIVVPTAIIYGFQLDSLLNFQLDTLDELNQFKAMMGLYLGFSALWILGIFKTEYLKMAVITNMIFMLGLGFGRILSIWLDGIPSLAYVFGALGEFGLGFYSLWLLKSKKL</sequence>
<dbReference type="RefSeq" id="WP_066430866.1">
    <property type="nucleotide sequence ID" value="NZ_LZRN01000005.1"/>
</dbReference>
<keyword evidence="1" id="KW-1133">Transmembrane helix</keyword>
<dbReference type="AlphaFoldDB" id="A0A1A7R437"/>
<dbReference type="InterPro" id="IPR025597">
    <property type="entry name" value="DUF4345"/>
</dbReference>
<evidence type="ECO:0000313" key="2">
    <source>
        <dbReference type="EMBL" id="RAJ25662.1"/>
    </source>
</evidence>
<protein>
    <submittedName>
        <fullName evidence="2">Uncharacterized protein DUF4345</fullName>
    </submittedName>
</protein>
<name>A0A1A7R437_9FLAO</name>
<organism evidence="2 3">
    <name type="scientific">Gelidibacter algens</name>
    <dbReference type="NCBI Taxonomy" id="49280"/>
    <lineage>
        <taxon>Bacteria</taxon>
        <taxon>Pseudomonadati</taxon>
        <taxon>Bacteroidota</taxon>
        <taxon>Flavobacteriia</taxon>
        <taxon>Flavobacteriales</taxon>
        <taxon>Flavobacteriaceae</taxon>
        <taxon>Gelidibacter</taxon>
    </lineage>
</organism>
<dbReference type="Proteomes" id="UP000248987">
    <property type="component" value="Unassembled WGS sequence"/>
</dbReference>
<dbReference type="STRING" id="49280.A9996_03335"/>
<feature type="transmembrane region" description="Helical" evidence="1">
    <location>
        <begin position="50"/>
        <end position="67"/>
    </location>
</feature>
<dbReference type="EMBL" id="QLLQ01000003">
    <property type="protein sequence ID" value="RAJ25662.1"/>
    <property type="molecule type" value="Genomic_DNA"/>
</dbReference>
<feature type="transmembrane region" description="Helical" evidence="1">
    <location>
        <begin position="74"/>
        <end position="96"/>
    </location>
</feature>
<feature type="transmembrane region" description="Helical" evidence="1">
    <location>
        <begin position="102"/>
        <end position="122"/>
    </location>
</feature>
<keyword evidence="1" id="KW-0812">Transmembrane</keyword>
<gene>
    <name evidence="2" type="ORF">LX77_01076</name>
</gene>
<proteinExistence type="predicted"/>
<evidence type="ECO:0000313" key="3">
    <source>
        <dbReference type="Proteomes" id="UP000248987"/>
    </source>
</evidence>
<accession>A0A1A7R437</accession>
<reference evidence="2 3" key="1">
    <citation type="submission" date="2018-06" db="EMBL/GenBank/DDBJ databases">
        <title>Genomic Encyclopedia of Archaeal and Bacterial Type Strains, Phase II (KMG-II): from individual species to whole genera.</title>
        <authorList>
            <person name="Goeker M."/>
        </authorList>
    </citation>
    <scope>NUCLEOTIDE SEQUENCE [LARGE SCALE GENOMIC DNA]</scope>
    <source>
        <strain evidence="2 3">DSM 12408</strain>
    </source>
</reference>